<dbReference type="PANTHER" id="PTHR21660">
    <property type="entry name" value="THIOESTERASE SUPERFAMILY MEMBER-RELATED"/>
    <property type="match status" value="1"/>
</dbReference>
<reference evidence="4" key="1">
    <citation type="submission" date="2019-08" db="EMBL/GenBank/DDBJ databases">
        <authorList>
            <person name="Kucharzyk K."/>
            <person name="Murdoch R.W."/>
            <person name="Higgins S."/>
            <person name="Loffler F."/>
        </authorList>
    </citation>
    <scope>NUCLEOTIDE SEQUENCE</scope>
</reference>
<sequence>MSTLEEIKNNRIQQNRFMTYNFIELSTLEQDRAECRLTLRTESTNPYGMLHGGALYTLADCATGSAAHSDGRTYVTQNSSMSFLANIKEGTAVAVAAVVHRGRKTCLVNVNITNEATGKLLATGSFTFFCTSKE</sequence>
<feature type="domain" description="Thioesterase" evidence="3">
    <location>
        <begin position="47"/>
        <end position="118"/>
    </location>
</feature>
<evidence type="ECO:0000313" key="4">
    <source>
        <dbReference type="EMBL" id="MPM31120.1"/>
    </source>
</evidence>
<dbReference type="CDD" id="cd03443">
    <property type="entry name" value="PaaI_thioesterase"/>
    <property type="match status" value="1"/>
</dbReference>
<keyword evidence="2" id="KW-0378">Hydrolase</keyword>
<dbReference type="Gene3D" id="3.10.129.10">
    <property type="entry name" value="Hotdog Thioesterase"/>
    <property type="match status" value="1"/>
</dbReference>
<dbReference type="NCBIfam" id="TIGR00369">
    <property type="entry name" value="unchar_dom_1"/>
    <property type="match status" value="1"/>
</dbReference>
<comment type="similarity">
    <text evidence="1">Belongs to the thioesterase PaaI family.</text>
</comment>
<dbReference type="AlphaFoldDB" id="A0A644YRI1"/>
<gene>
    <name evidence="4" type="ORF">SDC9_77673</name>
</gene>
<dbReference type="PANTHER" id="PTHR21660:SF1">
    <property type="entry name" value="ACYL-COENZYME A THIOESTERASE 13"/>
    <property type="match status" value="1"/>
</dbReference>
<accession>A0A644YRI1</accession>
<organism evidence="4">
    <name type="scientific">bioreactor metagenome</name>
    <dbReference type="NCBI Taxonomy" id="1076179"/>
    <lineage>
        <taxon>unclassified sequences</taxon>
        <taxon>metagenomes</taxon>
        <taxon>ecological metagenomes</taxon>
    </lineage>
</organism>
<proteinExistence type="inferred from homology"/>
<protein>
    <recommendedName>
        <fullName evidence="3">Thioesterase domain-containing protein</fullName>
    </recommendedName>
</protein>
<dbReference type="InterPro" id="IPR029069">
    <property type="entry name" value="HotDog_dom_sf"/>
</dbReference>
<dbReference type="Pfam" id="PF03061">
    <property type="entry name" value="4HBT"/>
    <property type="match status" value="1"/>
</dbReference>
<comment type="caution">
    <text evidence="4">The sequence shown here is derived from an EMBL/GenBank/DDBJ whole genome shotgun (WGS) entry which is preliminary data.</text>
</comment>
<dbReference type="GO" id="GO:0047617">
    <property type="term" value="F:fatty acyl-CoA hydrolase activity"/>
    <property type="evidence" value="ECO:0007669"/>
    <property type="project" value="InterPro"/>
</dbReference>
<dbReference type="InterPro" id="IPR006683">
    <property type="entry name" value="Thioestr_dom"/>
</dbReference>
<dbReference type="InterPro" id="IPR003736">
    <property type="entry name" value="PAAI_dom"/>
</dbReference>
<dbReference type="InterPro" id="IPR039298">
    <property type="entry name" value="ACOT13"/>
</dbReference>
<evidence type="ECO:0000259" key="3">
    <source>
        <dbReference type="Pfam" id="PF03061"/>
    </source>
</evidence>
<evidence type="ECO:0000256" key="2">
    <source>
        <dbReference type="ARBA" id="ARBA00022801"/>
    </source>
</evidence>
<dbReference type="EMBL" id="VSSQ01005985">
    <property type="protein sequence ID" value="MPM31120.1"/>
    <property type="molecule type" value="Genomic_DNA"/>
</dbReference>
<name>A0A644YRI1_9ZZZZ</name>
<dbReference type="SUPFAM" id="SSF54637">
    <property type="entry name" value="Thioesterase/thiol ester dehydrase-isomerase"/>
    <property type="match status" value="1"/>
</dbReference>
<evidence type="ECO:0000256" key="1">
    <source>
        <dbReference type="ARBA" id="ARBA00008324"/>
    </source>
</evidence>